<evidence type="ECO:0000313" key="2">
    <source>
        <dbReference type="EMBL" id="TCP55101.1"/>
    </source>
</evidence>
<dbReference type="Gene3D" id="3.30.70.920">
    <property type="match status" value="1"/>
</dbReference>
<accession>A0A4R2R687</accession>
<dbReference type="Pfam" id="PF01037">
    <property type="entry name" value="AsnC_trans_reg"/>
    <property type="match status" value="1"/>
</dbReference>
<dbReference type="InterPro" id="IPR019887">
    <property type="entry name" value="Tscrpt_reg_AsnC/Lrp_C"/>
</dbReference>
<sequence length="95" mass="10085">MITAIVLIHAEADTITEAAQAIADIDGVQEVYSCAGSIDLIAIVRIQSHEELAELVPGRISKVAGVRHTDTHIAFRSYSHADAESAFAIGIQDAD</sequence>
<keyword evidence="3" id="KW-1185">Reference proteome</keyword>
<dbReference type="PANTHER" id="PTHR30154">
    <property type="entry name" value="LEUCINE-RESPONSIVE REGULATORY PROTEIN"/>
    <property type="match status" value="1"/>
</dbReference>
<dbReference type="Proteomes" id="UP000294911">
    <property type="component" value="Unassembled WGS sequence"/>
</dbReference>
<dbReference type="GO" id="GO:0005829">
    <property type="term" value="C:cytosol"/>
    <property type="evidence" value="ECO:0007669"/>
    <property type="project" value="TreeGrafter"/>
</dbReference>
<proteinExistence type="predicted"/>
<dbReference type="GO" id="GO:0043200">
    <property type="term" value="P:response to amino acid"/>
    <property type="evidence" value="ECO:0007669"/>
    <property type="project" value="TreeGrafter"/>
</dbReference>
<gene>
    <name evidence="2" type="ORF">EV191_102313</name>
</gene>
<comment type="caution">
    <text evidence="2">The sequence shown here is derived from an EMBL/GenBank/DDBJ whole genome shotgun (WGS) entry which is preliminary data.</text>
</comment>
<dbReference type="AlphaFoldDB" id="A0A4R2R687"/>
<organism evidence="2 3">
    <name type="scientific">Tamaricihabitans halophyticus</name>
    <dbReference type="NCBI Taxonomy" id="1262583"/>
    <lineage>
        <taxon>Bacteria</taxon>
        <taxon>Bacillati</taxon>
        <taxon>Actinomycetota</taxon>
        <taxon>Actinomycetes</taxon>
        <taxon>Pseudonocardiales</taxon>
        <taxon>Pseudonocardiaceae</taxon>
        <taxon>Tamaricihabitans</taxon>
    </lineage>
</organism>
<evidence type="ECO:0000313" key="3">
    <source>
        <dbReference type="Proteomes" id="UP000294911"/>
    </source>
</evidence>
<dbReference type="GO" id="GO:0043565">
    <property type="term" value="F:sequence-specific DNA binding"/>
    <property type="evidence" value="ECO:0007669"/>
    <property type="project" value="TreeGrafter"/>
</dbReference>
<protein>
    <submittedName>
        <fullName evidence="2">AsnC-like helix-turn-helix protein</fullName>
    </submittedName>
</protein>
<evidence type="ECO:0000259" key="1">
    <source>
        <dbReference type="Pfam" id="PF01037"/>
    </source>
</evidence>
<name>A0A4R2R687_9PSEU</name>
<dbReference type="SUPFAM" id="SSF54909">
    <property type="entry name" value="Dimeric alpha+beta barrel"/>
    <property type="match status" value="1"/>
</dbReference>
<dbReference type="OrthoDB" id="70544at2"/>
<reference evidence="2 3" key="1">
    <citation type="submission" date="2019-03" db="EMBL/GenBank/DDBJ databases">
        <title>Genomic Encyclopedia of Type Strains, Phase IV (KMG-IV): sequencing the most valuable type-strain genomes for metagenomic binning, comparative biology and taxonomic classification.</title>
        <authorList>
            <person name="Goeker M."/>
        </authorList>
    </citation>
    <scope>NUCLEOTIDE SEQUENCE [LARGE SCALE GENOMIC DNA]</scope>
    <source>
        <strain evidence="2 3">DSM 45765</strain>
    </source>
</reference>
<dbReference type="PANTHER" id="PTHR30154:SF34">
    <property type="entry name" value="TRANSCRIPTIONAL REGULATOR AZLB"/>
    <property type="match status" value="1"/>
</dbReference>
<dbReference type="RefSeq" id="WP_132876471.1">
    <property type="nucleotide sequence ID" value="NZ_SLXQ01000002.1"/>
</dbReference>
<feature type="domain" description="Transcription regulator AsnC/Lrp ligand binding" evidence="1">
    <location>
        <begin position="6"/>
        <end position="76"/>
    </location>
</feature>
<dbReference type="EMBL" id="SLXQ01000002">
    <property type="protein sequence ID" value="TCP55101.1"/>
    <property type="molecule type" value="Genomic_DNA"/>
</dbReference>
<dbReference type="InterPro" id="IPR011008">
    <property type="entry name" value="Dimeric_a/b-barrel"/>
</dbReference>